<organism evidence="6 7">
    <name type="scientific">Artemisia annua</name>
    <name type="common">Sweet wormwood</name>
    <dbReference type="NCBI Taxonomy" id="35608"/>
    <lineage>
        <taxon>Eukaryota</taxon>
        <taxon>Viridiplantae</taxon>
        <taxon>Streptophyta</taxon>
        <taxon>Embryophyta</taxon>
        <taxon>Tracheophyta</taxon>
        <taxon>Spermatophyta</taxon>
        <taxon>Magnoliopsida</taxon>
        <taxon>eudicotyledons</taxon>
        <taxon>Gunneridae</taxon>
        <taxon>Pentapetalae</taxon>
        <taxon>asterids</taxon>
        <taxon>campanulids</taxon>
        <taxon>Asterales</taxon>
        <taxon>Asteraceae</taxon>
        <taxon>Asteroideae</taxon>
        <taxon>Anthemideae</taxon>
        <taxon>Artemisiinae</taxon>
        <taxon>Artemisia</taxon>
    </lineage>
</organism>
<dbReference type="SUPFAM" id="SSF101941">
    <property type="entry name" value="NAC domain"/>
    <property type="match status" value="1"/>
</dbReference>
<dbReference type="PROSITE" id="PS51005">
    <property type="entry name" value="NAC"/>
    <property type="match status" value="1"/>
</dbReference>
<dbReference type="InterPro" id="IPR003441">
    <property type="entry name" value="NAC-dom"/>
</dbReference>
<evidence type="ECO:0000256" key="3">
    <source>
        <dbReference type="ARBA" id="ARBA00023163"/>
    </source>
</evidence>
<protein>
    <submittedName>
        <fullName evidence="6">NAC transcription factor 29</fullName>
    </submittedName>
</protein>
<keyword evidence="4" id="KW-0539">Nucleus</keyword>
<evidence type="ECO:0000313" key="6">
    <source>
        <dbReference type="EMBL" id="PWA55112.1"/>
    </source>
</evidence>
<evidence type="ECO:0000256" key="1">
    <source>
        <dbReference type="ARBA" id="ARBA00023015"/>
    </source>
</evidence>
<keyword evidence="2" id="KW-0238">DNA-binding</keyword>
<dbReference type="AlphaFoldDB" id="A0A2U1M1H0"/>
<reference evidence="6 7" key="1">
    <citation type="journal article" date="2018" name="Mol. Plant">
        <title>The genome of Artemisia annua provides insight into the evolution of Asteraceae family and artemisinin biosynthesis.</title>
        <authorList>
            <person name="Shen Q."/>
            <person name="Zhang L."/>
            <person name="Liao Z."/>
            <person name="Wang S."/>
            <person name="Yan T."/>
            <person name="Shi P."/>
            <person name="Liu M."/>
            <person name="Fu X."/>
            <person name="Pan Q."/>
            <person name="Wang Y."/>
            <person name="Lv Z."/>
            <person name="Lu X."/>
            <person name="Zhang F."/>
            <person name="Jiang W."/>
            <person name="Ma Y."/>
            <person name="Chen M."/>
            <person name="Hao X."/>
            <person name="Li L."/>
            <person name="Tang Y."/>
            <person name="Lv G."/>
            <person name="Zhou Y."/>
            <person name="Sun X."/>
            <person name="Brodelius P.E."/>
            <person name="Rose J.K.C."/>
            <person name="Tang K."/>
        </authorList>
    </citation>
    <scope>NUCLEOTIDE SEQUENCE [LARGE SCALE GENOMIC DNA]</scope>
    <source>
        <strain evidence="7">cv. Huhao1</strain>
        <tissue evidence="6">Leaf</tissue>
    </source>
</reference>
<keyword evidence="7" id="KW-1185">Reference proteome</keyword>
<dbReference type="GO" id="GO:0006355">
    <property type="term" value="P:regulation of DNA-templated transcription"/>
    <property type="evidence" value="ECO:0007669"/>
    <property type="project" value="InterPro"/>
</dbReference>
<gene>
    <name evidence="6" type="ORF">CTI12_AA295150</name>
</gene>
<dbReference type="EMBL" id="PKPP01006862">
    <property type="protein sequence ID" value="PWA55112.1"/>
    <property type="molecule type" value="Genomic_DNA"/>
</dbReference>
<evidence type="ECO:0000313" key="7">
    <source>
        <dbReference type="Proteomes" id="UP000245207"/>
    </source>
</evidence>
<dbReference type="Proteomes" id="UP000245207">
    <property type="component" value="Unassembled WGS sequence"/>
</dbReference>
<evidence type="ECO:0000256" key="2">
    <source>
        <dbReference type="ARBA" id="ARBA00023125"/>
    </source>
</evidence>
<evidence type="ECO:0000256" key="4">
    <source>
        <dbReference type="ARBA" id="ARBA00023242"/>
    </source>
</evidence>
<evidence type="ECO:0000259" key="5">
    <source>
        <dbReference type="PROSITE" id="PS51005"/>
    </source>
</evidence>
<accession>A0A2U1M1H0</accession>
<dbReference type="Gene3D" id="2.170.150.80">
    <property type="entry name" value="NAC domain"/>
    <property type="match status" value="1"/>
</dbReference>
<name>A0A2U1M1H0_ARTAN</name>
<feature type="domain" description="NAC" evidence="5">
    <location>
        <begin position="8"/>
        <end position="153"/>
    </location>
</feature>
<comment type="caution">
    <text evidence="6">The sequence shown here is derived from an EMBL/GenBank/DDBJ whole genome shotgun (WGS) entry which is preliminary data.</text>
</comment>
<dbReference type="Pfam" id="PF02365">
    <property type="entry name" value="NAM"/>
    <property type="match status" value="1"/>
</dbReference>
<dbReference type="GO" id="GO:0003677">
    <property type="term" value="F:DNA binding"/>
    <property type="evidence" value="ECO:0007669"/>
    <property type="project" value="UniProtKB-KW"/>
</dbReference>
<keyword evidence="3" id="KW-0804">Transcription</keyword>
<proteinExistence type="predicted"/>
<keyword evidence="1" id="KW-0805">Transcription regulation</keyword>
<dbReference type="InterPro" id="IPR036093">
    <property type="entry name" value="NAC_dom_sf"/>
</dbReference>
<sequence>MDPVENAPPHEMNQFQHDDVDVLQKLRSHINNEELNYYPVHQHNVYTTTPEILVGNRVPVEGKHYFLTERTPTRRGYVRKVDGGHWTGGKVDTIRNNAGNIAGYKQKFYFYAGDYDVTTGVRHTNWQMFEYYLDPNTVVNNDHNYAICMIYHTVQPARGA</sequence>